<proteinExistence type="predicted"/>
<dbReference type="CDD" id="cd14686">
    <property type="entry name" value="bZIP"/>
    <property type="match status" value="1"/>
</dbReference>
<evidence type="ECO:0000256" key="2">
    <source>
        <dbReference type="SAM" id="MobiDB-lite"/>
    </source>
</evidence>
<name>A0ABW0GT21_9MICO</name>
<gene>
    <name evidence="3" type="ORF">ACFPJ6_16565</name>
</gene>
<keyword evidence="4" id="KW-1185">Reference proteome</keyword>
<keyword evidence="1" id="KW-0175">Coiled coil</keyword>
<dbReference type="Proteomes" id="UP001596122">
    <property type="component" value="Unassembled WGS sequence"/>
</dbReference>
<feature type="region of interest" description="Disordered" evidence="2">
    <location>
        <begin position="132"/>
        <end position="169"/>
    </location>
</feature>
<dbReference type="EMBL" id="JBHSLD010000026">
    <property type="protein sequence ID" value="MFC5382380.1"/>
    <property type="molecule type" value="Genomic_DNA"/>
</dbReference>
<sequence length="266" mass="26785">MKLTRTAGWSLGTAGLCVALSAASWFLLVDPQRAAAAESRELTVAAQQQNADLELQIEQLKEQFANLPQMQAELAAIREALPEEPALSRLIRDVDDRGVDAGIIVDSIVSGVPVAVVDTAALAAAPADPAAAESASAEPSAAPSEPASEPSAAPSEGTDPASDPAAPAPAALPAGPVLAAVPVTITATGDFSDAVLFLKGLQADTPRALLVDSLGVTVAEGEDLDPGSVQVTVTGRVFVFSDPTAVDAATATGLPSPTPTVIEETP</sequence>
<dbReference type="RefSeq" id="WP_340271631.1">
    <property type="nucleotide sequence ID" value="NZ_JBBEOG010000013.1"/>
</dbReference>
<evidence type="ECO:0008006" key="5">
    <source>
        <dbReference type="Google" id="ProtNLM"/>
    </source>
</evidence>
<evidence type="ECO:0000256" key="1">
    <source>
        <dbReference type="SAM" id="Coils"/>
    </source>
</evidence>
<feature type="coiled-coil region" evidence="1">
    <location>
        <begin position="43"/>
        <end position="70"/>
    </location>
</feature>
<dbReference type="Gene3D" id="3.30.70.60">
    <property type="match status" value="1"/>
</dbReference>
<dbReference type="InterPro" id="IPR014717">
    <property type="entry name" value="Transl_elong_EF1B/ribsomal_bS6"/>
</dbReference>
<reference evidence="4" key="1">
    <citation type="journal article" date="2019" name="Int. J. Syst. Evol. Microbiol.">
        <title>The Global Catalogue of Microorganisms (GCM) 10K type strain sequencing project: providing services to taxonomists for standard genome sequencing and annotation.</title>
        <authorList>
            <consortium name="The Broad Institute Genomics Platform"/>
            <consortium name="The Broad Institute Genome Sequencing Center for Infectious Disease"/>
            <person name="Wu L."/>
            <person name="Ma J."/>
        </authorList>
    </citation>
    <scope>NUCLEOTIDE SEQUENCE [LARGE SCALE GENOMIC DNA]</scope>
    <source>
        <strain evidence="4">CCUG 43114</strain>
    </source>
</reference>
<evidence type="ECO:0000313" key="3">
    <source>
        <dbReference type="EMBL" id="MFC5382380.1"/>
    </source>
</evidence>
<protein>
    <recommendedName>
        <fullName evidence="5">Type IV pilus biogenesis protein PilO</fullName>
    </recommendedName>
</protein>
<evidence type="ECO:0000313" key="4">
    <source>
        <dbReference type="Proteomes" id="UP001596122"/>
    </source>
</evidence>
<comment type="caution">
    <text evidence="3">The sequence shown here is derived from an EMBL/GenBank/DDBJ whole genome shotgun (WGS) entry which is preliminary data.</text>
</comment>
<accession>A0ABW0GT21</accession>
<organism evidence="3 4">
    <name type="scientific">Aquipuribacter nitratireducens</name>
    <dbReference type="NCBI Taxonomy" id="650104"/>
    <lineage>
        <taxon>Bacteria</taxon>
        <taxon>Bacillati</taxon>
        <taxon>Actinomycetota</taxon>
        <taxon>Actinomycetes</taxon>
        <taxon>Micrococcales</taxon>
        <taxon>Intrasporangiaceae</taxon>
        <taxon>Aquipuribacter</taxon>
    </lineage>
</organism>